<evidence type="ECO:0000313" key="1">
    <source>
        <dbReference type="EMBL" id="MBO1925991.1"/>
    </source>
</evidence>
<dbReference type="InterPro" id="IPR049708">
    <property type="entry name" value="PP0621-like"/>
</dbReference>
<dbReference type="RefSeq" id="WP_208146059.1">
    <property type="nucleotide sequence ID" value="NZ_JAGETV010000001.1"/>
</dbReference>
<reference evidence="1 2" key="1">
    <citation type="submission" date="2021-03" db="EMBL/GenBank/DDBJ databases">
        <title>Thiomicrorhabdus sp.nov.,novel sulfur-oxidizing bacteria isolated from coastal sediment.</title>
        <authorList>
            <person name="Liu X."/>
        </authorList>
    </citation>
    <scope>NUCLEOTIDE SEQUENCE [LARGE SCALE GENOMIC DNA]</scope>
    <source>
        <strain evidence="1 2">6S2-11</strain>
    </source>
</reference>
<name>A0ABS3Q115_9GAMM</name>
<dbReference type="NCBIfam" id="NF041023">
    <property type="entry name" value="PP0621_fam"/>
    <property type="match status" value="1"/>
</dbReference>
<evidence type="ECO:0000313" key="2">
    <source>
        <dbReference type="Proteomes" id="UP000664835"/>
    </source>
</evidence>
<evidence type="ECO:0008006" key="3">
    <source>
        <dbReference type="Google" id="ProtNLM"/>
    </source>
</evidence>
<comment type="caution">
    <text evidence="1">The sequence shown here is derived from an EMBL/GenBank/DDBJ whole genome shotgun (WGS) entry which is preliminary data.</text>
</comment>
<dbReference type="Proteomes" id="UP000664835">
    <property type="component" value="Unassembled WGS sequence"/>
</dbReference>
<organism evidence="1 2">
    <name type="scientific">Thiomicrorhabdus marina</name>
    <dbReference type="NCBI Taxonomy" id="2818442"/>
    <lineage>
        <taxon>Bacteria</taxon>
        <taxon>Pseudomonadati</taxon>
        <taxon>Pseudomonadota</taxon>
        <taxon>Gammaproteobacteria</taxon>
        <taxon>Thiotrichales</taxon>
        <taxon>Piscirickettsiaceae</taxon>
        <taxon>Thiomicrorhabdus</taxon>
    </lineage>
</organism>
<proteinExistence type="predicted"/>
<keyword evidence="2" id="KW-1185">Reference proteome</keyword>
<gene>
    <name evidence="1" type="ORF">J3998_00245</name>
</gene>
<protein>
    <recommendedName>
        <fullName evidence="3">Preprotein translocase subunit YajC</fullName>
    </recommendedName>
</protein>
<dbReference type="EMBL" id="JAGETV010000001">
    <property type="protein sequence ID" value="MBO1925991.1"/>
    <property type="molecule type" value="Genomic_DNA"/>
</dbReference>
<accession>A0ABS3Q115</accession>
<sequence length="84" mass="9816">MRSIFLFLIVIVVFLLVMAVIRGRQQKKFEQQLAQKKTQKNAQGNEKMVCCEICQTYLPESQALCVEDKCFCSKKHLQQFVDNE</sequence>